<keyword evidence="1" id="KW-1133">Transmembrane helix</keyword>
<feature type="domain" description="VWFA" evidence="3">
    <location>
        <begin position="91"/>
        <end position="190"/>
    </location>
</feature>
<dbReference type="InterPro" id="IPR036465">
    <property type="entry name" value="vWFA_dom_sf"/>
</dbReference>
<sequence length="587" mass="66414">MSVASPFFFLFSLFIAAFILLYFFRKQYEQLPVSSNMLWEQVLNERQASPWLQKLQHNLLFWLQLLILVLIMLALTRPYWYGKVPAGDHFILVVDTSATMSAKEGEKTRFATAKEDIFKLLDEIDQQEVTIISTGQKLKIIANHEQDQRALQKAIQELELSYEYDAMDQALELAGSLVTTKDSVVHLFSDHVVEEDVASFSEDQSVFVHNYNSQHDNLSLLSFGTAPEGEKVSAVAVIANETDADEQVDFQVMSGKTLLFSKKVHVAANQEAVVNMPTLPAHPYYQAVIRTPDDYEADNELTAISTTSYDKVYAVGDVNPFYLAGLKTLGLEVIQVDDVAKIGRDGMVIAEGVSLTQLGEYPLLFIQSEAKKKQKVTETLTAADDPLFMHVDSKKVYIASSFRPLNQEWQTILASGDQPLIQKGTHHGYPIIALNFALSDTDWPLQPGFPLFLYNSYQWLTQQTNFLGYYQPGEEKWLNLGNKQTDLSIFTEDGNNLYTINLAKESFIAPVKPGVYEGVAGEQSYYFSVLLDEREKSLNAAPSFAMNPKEAQSRETTENIQDHLWFWLACIALLLLMAEWEVYRRGY</sequence>
<proteinExistence type="predicted"/>
<dbReference type="Proteomes" id="UP000266016">
    <property type="component" value="Unassembled WGS sequence"/>
</dbReference>
<evidence type="ECO:0000259" key="3">
    <source>
        <dbReference type="Pfam" id="PF13519"/>
    </source>
</evidence>
<feature type="transmembrane region" description="Helical" evidence="1">
    <location>
        <begin position="59"/>
        <end position="80"/>
    </location>
</feature>
<gene>
    <name evidence="4" type="ORF">D1953_07760</name>
</gene>
<dbReference type="InterPro" id="IPR024163">
    <property type="entry name" value="Aerotolerance_reg_N"/>
</dbReference>
<feature type="transmembrane region" description="Helical" evidence="1">
    <location>
        <begin position="6"/>
        <end position="24"/>
    </location>
</feature>
<dbReference type="Pfam" id="PF13519">
    <property type="entry name" value="VWA_2"/>
    <property type="match status" value="1"/>
</dbReference>
<dbReference type="RefSeq" id="WP_119116589.1">
    <property type="nucleotide sequence ID" value="NZ_QWVS01000013.1"/>
</dbReference>
<evidence type="ECO:0000256" key="1">
    <source>
        <dbReference type="SAM" id="Phobius"/>
    </source>
</evidence>
<dbReference type="AlphaFoldDB" id="A0A398BAX2"/>
<keyword evidence="5" id="KW-1185">Reference proteome</keyword>
<keyword evidence="1" id="KW-0472">Membrane</keyword>
<reference evidence="4 5" key="1">
    <citation type="submission" date="2018-08" db="EMBL/GenBank/DDBJ databases">
        <title>Bacillus jemisoniae sp. nov., Bacillus chryseoplanitiae sp. nov., Bacillus resnikiae sp. nov., and Bacillus frankliniae sp. nov., isolated from Viking spacecraft and associated surfaces.</title>
        <authorList>
            <person name="Seuylemezian A."/>
            <person name="Vaishampayan P."/>
        </authorList>
    </citation>
    <scope>NUCLEOTIDE SEQUENCE [LARGE SCALE GENOMIC DNA]</scope>
    <source>
        <strain evidence="4 5">MA001</strain>
    </source>
</reference>
<organism evidence="4 5">
    <name type="scientific">Peribacillus asahii</name>
    <dbReference type="NCBI Taxonomy" id="228899"/>
    <lineage>
        <taxon>Bacteria</taxon>
        <taxon>Bacillati</taxon>
        <taxon>Bacillota</taxon>
        <taxon>Bacilli</taxon>
        <taxon>Bacillales</taxon>
        <taxon>Bacillaceae</taxon>
        <taxon>Peribacillus</taxon>
    </lineage>
</organism>
<protein>
    <submittedName>
        <fullName evidence="4">VWA domain-containing protein</fullName>
    </submittedName>
</protein>
<feature type="transmembrane region" description="Helical" evidence="1">
    <location>
        <begin position="564"/>
        <end position="583"/>
    </location>
</feature>
<dbReference type="Pfam" id="PF07584">
    <property type="entry name" value="BatA"/>
    <property type="match status" value="1"/>
</dbReference>
<comment type="caution">
    <text evidence="4">The sequence shown here is derived from an EMBL/GenBank/DDBJ whole genome shotgun (WGS) entry which is preliminary data.</text>
</comment>
<dbReference type="PANTHER" id="PTHR37464:SF1">
    <property type="entry name" value="BLL2463 PROTEIN"/>
    <property type="match status" value="1"/>
</dbReference>
<evidence type="ECO:0000313" key="5">
    <source>
        <dbReference type="Proteomes" id="UP000266016"/>
    </source>
</evidence>
<accession>A0A398BAX2</accession>
<keyword evidence="1" id="KW-0812">Transmembrane</keyword>
<dbReference type="EMBL" id="QWVS01000013">
    <property type="protein sequence ID" value="RID87195.1"/>
    <property type="molecule type" value="Genomic_DNA"/>
</dbReference>
<dbReference type="SUPFAM" id="SSF53300">
    <property type="entry name" value="vWA-like"/>
    <property type="match status" value="1"/>
</dbReference>
<dbReference type="InterPro" id="IPR002035">
    <property type="entry name" value="VWF_A"/>
</dbReference>
<evidence type="ECO:0000313" key="4">
    <source>
        <dbReference type="EMBL" id="RID87195.1"/>
    </source>
</evidence>
<evidence type="ECO:0000259" key="2">
    <source>
        <dbReference type="Pfam" id="PF07584"/>
    </source>
</evidence>
<dbReference type="Gene3D" id="3.40.50.410">
    <property type="entry name" value="von Willebrand factor, type A domain"/>
    <property type="match status" value="1"/>
</dbReference>
<dbReference type="PANTHER" id="PTHR37464">
    <property type="entry name" value="BLL2463 PROTEIN"/>
    <property type="match status" value="1"/>
</dbReference>
<name>A0A398BAX2_9BACI</name>
<feature type="domain" description="Aerotolerance regulator N-terminal" evidence="2">
    <location>
        <begin position="1"/>
        <end position="78"/>
    </location>
</feature>